<evidence type="ECO:0000256" key="1">
    <source>
        <dbReference type="SAM" id="Phobius"/>
    </source>
</evidence>
<feature type="transmembrane region" description="Helical" evidence="1">
    <location>
        <begin position="33"/>
        <end position="57"/>
    </location>
</feature>
<keyword evidence="3" id="KW-1185">Reference proteome</keyword>
<reference evidence="2" key="1">
    <citation type="journal article" date="2014" name="Int. J. Syst. Evol. Microbiol.">
        <title>Complete genome sequence of Corynebacterium casei LMG S-19264T (=DSM 44701T), isolated from a smear-ripened cheese.</title>
        <authorList>
            <consortium name="US DOE Joint Genome Institute (JGI-PGF)"/>
            <person name="Walter F."/>
            <person name="Albersmeier A."/>
            <person name="Kalinowski J."/>
            <person name="Ruckert C."/>
        </authorList>
    </citation>
    <scope>NUCLEOTIDE SEQUENCE</scope>
    <source>
        <strain evidence="2">CGMCC 1.15254</strain>
    </source>
</reference>
<comment type="caution">
    <text evidence="2">The sequence shown here is derived from an EMBL/GenBank/DDBJ whole genome shotgun (WGS) entry which is preliminary data.</text>
</comment>
<gene>
    <name evidence="2" type="ORF">GCM10011332_23320</name>
</gene>
<protein>
    <submittedName>
        <fullName evidence="2">Uncharacterized protein</fullName>
    </submittedName>
</protein>
<dbReference type="RefSeq" id="WP_188665277.1">
    <property type="nucleotide sequence ID" value="NZ_BMHV01000016.1"/>
</dbReference>
<evidence type="ECO:0000313" key="2">
    <source>
        <dbReference type="EMBL" id="GGF68502.1"/>
    </source>
</evidence>
<dbReference type="Proteomes" id="UP000632498">
    <property type="component" value="Unassembled WGS sequence"/>
</dbReference>
<proteinExistence type="predicted"/>
<organism evidence="2 3">
    <name type="scientific">Terasakiella brassicae</name>
    <dbReference type="NCBI Taxonomy" id="1634917"/>
    <lineage>
        <taxon>Bacteria</taxon>
        <taxon>Pseudomonadati</taxon>
        <taxon>Pseudomonadota</taxon>
        <taxon>Alphaproteobacteria</taxon>
        <taxon>Rhodospirillales</taxon>
        <taxon>Terasakiellaceae</taxon>
        <taxon>Terasakiella</taxon>
    </lineage>
</organism>
<feature type="transmembrane region" description="Helical" evidence="1">
    <location>
        <begin position="63"/>
        <end position="87"/>
    </location>
</feature>
<keyword evidence="1" id="KW-1133">Transmembrane helix</keyword>
<dbReference type="AlphaFoldDB" id="A0A917FBV0"/>
<reference evidence="2" key="2">
    <citation type="submission" date="2020-09" db="EMBL/GenBank/DDBJ databases">
        <authorList>
            <person name="Sun Q."/>
            <person name="Zhou Y."/>
        </authorList>
    </citation>
    <scope>NUCLEOTIDE SEQUENCE</scope>
    <source>
        <strain evidence="2">CGMCC 1.15254</strain>
    </source>
</reference>
<accession>A0A917FBV0</accession>
<keyword evidence="1" id="KW-0812">Transmembrane</keyword>
<name>A0A917FBV0_9PROT</name>
<evidence type="ECO:0000313" key="3">
    <source>
        <dbReference type="Proteomes" id="UP000632498"/>
    </source>
</evidence>
<sequence length="114" mass="13512">MNADVRDDNLRLIFAKQEGEFIGRKIAYHVKSLVYAGITVGAFLLYLALLPLLNVLYPDWEQWFMAIAFGGFLIVFTVSVMAIFSFFKLRKYLIYRKNYQRFMKSYNRMPKQTF</sequence>
<keyword evidence="1" id="KW-0472">Membrane</keyword>
<dbReference type="EMBL" id="BMHV01000016">
    <property type="protein sequence ID" value="GGF68502.1"/>
    <property type="molecule type" value="Genomic_DNA"/>
</dbReference>